<evidence type="ECO:0000313" key="3">
    <source>
        <dbReference type="Proteomes" id="UP001430953"/>
    </source>
</evidence>
<name>A0AAW2GK82_9HYME</name>
<gene>
    <name evidence="2" type="ORF">PUN28_003588</name>
</gene>
<sequence length="127" mass="14584">MTPLRRLLDMHVHWEERQSTFLTGGGPYEKKNQVDSDVLDIIPDLMTTAPTLSFCNISTQQAVEQQREVLKAIQLNCNPTFVMNTASKIRENLETELSEVIYVENTESRPSSQSGCPRHNKGYWEDR</sequence>
<evidence type="ECO:0000256" key="1">
    <source>
        <dbReference type="SAM" id="MobiDB-lite"/>
    </source>
</evidence>
<evidence type="ECO:0000313" key="2">
    <source>
        <dbReference type="EMBL" id="KAL0128413.1"/>
    </source>
</evidence>
<feature type="region of interest" description="Disordered" evidence="1">
    <location>
        <begin position="104"/>
        <end position="127"/>
    </location>
</feature>
<dbReference type="AlphaFoldDB" id="A0AAW2GK82"/>
<comment type="caution">
    <text evidence="2">The sequence shown here is derived from an EMBL/GenBank/DDBJ whole genome shotgun (WGS) entry which is preliminary data.</text>
</comment>
<accession>A0AAW2GK82</accession>
<protein>
    <submittedName>
        <fullName evidence="2">Uncharacterized protein</fullName>
    </submittedName>
</protein>
<keyword evidence="3" id="KW-1185">Reference proteome</keyword>
<reference evidence="2 3" key="1">
    <citation type="submission" date="2023-03" db="EMBL/GenBank/DDBJ databases">
        <title>High recombination rates correlate with genetic variation in Cardiocondyla obscurior ants.</title>
        <authorList>
            <person name="Errbii M."/>
        </authorList>
    </citation>
    <scope>NUCLEOTIDE SEQUENCE [LARGE SCALE GENOMIC DNA]</scope>
    <source>
        <strain evidence="2">Alpha-2009</strain>
        <tissue evidence="2">Whole body</tissue>
    </source>
</reference>
<organism evidence="2 3">
    <name type="scientific">Cardiocondyla obscurior</name>
    <dbReference type="NCBI Taxonomy" id="286306"/>
    <lineage>
        <taxon>Eukaryota</taxon>
        <taxon>Metazoa</taxon>
        <taxon>Ecdysozoa</taxon>
        <taxon>Arthropoda</taxon>
        <taxon>Hexapoda</taxon>
        <taxon>Insecta</taxon>
        <taxon>Pterygota</taxon>
        <taxon>Neoptera</taxon>
        <taxon>Endopterygota</taxon>
        <taxon>Hymenoptera</taxon>
        <taxon>Apocrita</taxon>
        <taxon>Aculeata</taxon>
        <taxon>Formicoidea</taxon>
        <taxon>Formicidae</taxon>
        <taxon>Myrmicinae</taxon>
        <taxon>Cardiocondyla</taxon>
    </lineage>
</organism>
<dbReference type="EMBL" id="JADYXP020000003">
    <property type="protein sequence ID" value="KAL0128413.1"/>
    <property type="molecule type" value="Genomic_DNA"/>
</dbReference>
<proteinExistence type="predicted"/>
<dbReference type="Proteomes" id="UP001430953">
    <property type="component" value="Unassembled WGS sequence"/>
</dbReference>